<evidence type="ECO:0000313" key="2">
    <source>
        <dbReference type="Proteomes" id="UP000295008"/>
    </source>
</evidence>
<accession>A0A4R1R1L7</accession>
<keyword evidence="2" id="KW-1185">Reference proteome</keyword>
<comment type="caution">
    <text evidence="1">The sequence shown here is derived from an EMBL/GenBank/DDBJ whole genome shotgun (WGS) entry which is preliminary data.</text>
</comment>
<proteinExistence type="predicted"/>
<sequence>MNRISLSVMVLFAFPPASENELLIKAWPVAGPLAAAGMKQSISATFTWDGSGRGTVTTLLPDGEACSGEYACLSKRTPAFFHSEDYHNFYGGNLPQKGLQYGQALLTGACGTIIQAEFYINLRANQRFGLARDNRNNIYQFL</sequence>
<name>A0A4R1R1L7_HYDET</name>
<dbReference type="RefSeq" id="WP_132016565.1">
    <property type="nucleotide sequence ID" value="NZ_SLUN01000039.1"/>
</dbReference>
<dbReference type="Proteomes" id="UP000295008">
    <property type="component" value="Unassembled WGS sequence"/>
</dbReference>
<gene>
    <name evidence="1" type="ORF">EDC14_10398</name>
</gene>
<reference evidence="1 2" key="1">
    <citation type="submission" date="2019-03" db="EMBL/GenBank/DDBJ databases">
        <title>Genomic Encyclopedia of Type Strains, Phase IV (KMG-IV): sequencing the most valuable type-strain genomes for metagenomic binning, comparative biology and taxonomic classification.</title>
        <authorList>
            <person name="Goeker M."/>
        </authorList>
    </citation>
    <scope>NUCLEOTIDE SEQUENCE [LARGE SCALE GENOMIC DNA]</scope>
    <source>
        <strain evidence="1 2">LX-B</strain>
    </source>
</reference>
<protein>
    <submittedName>
        <fullName evidence="1">Uncharacterized protein</fullName>
    </submittedName>
</protein>
<dbReference type="EMBL" id="SLUN01000039">
    <property type="protein sequence ID" value="TCL59229.1"/>
    <property type="molecule type" value="Genomic_DNA"/>
</dbReference>
<dbReference type="AlphaFoldDB" id="A0A4R1R1L7"/>
<organism evidence="1 2">
    <name type="scientific">Hydrogenispora ethanolica</name>
    <dbReference type="NCBI Taxonomy" id="1082276"/>
    <lineage>
        <taxon>Bacteria</taxon>
        <taxon>Bacillati</taxon>
        <taxon>Bacillota</taxon>
        <taxon>Hydrogenispora</taxon>
    </lineage>
</organism>
<evidence type="ECO:0000313" key="1">
    <source>
        <dbReference type="EMBL" id="TCL59229.1"/>
    </source>
</evidence>